<keyword evidence="5 9" id="KW-0798">TonB box</keyword>
<evidence type="ECO:0000313" key="12">
    <source>
        <dbReference type="EMBL" id="ELR71889.1"/>
    </source>
</evidence>
<dbReference type="Gene3D" id="2.170.130.10">
    <property type="entry name" value="TonB-dependent receptor, plug domain"/>
    <property type="match status" value="1"/>
</dbReference>
<keyword evidence="6 8" id="KW-0472">Membrane</keyword>
<keyword evidence="4 8" id="KW-0812">Transmembrane</keyword>
<keyword evidence="2 8" id="KW-0813">Transport</keyword>
<comment type="subcellular location">
    <subcellularLocation>
        <location evidence="1 8">Cell outer membrane</location>
        <topology evidence="1 8">Multi-pass membrane protein</topology>
    </subcellularLocation>
</comment>
<dbReference type="PANTHER" id="PTHR47234:SF3">
    <property type="entry name" value="SECRETIN_TONB SHORT N-TERMINAL DOMAIN-CONTAINING PROTEIN"/>
    <property type="match status" value="1"/>
</dbReference>
<dbReference type="InterPro" id="IPR039426">
    <property type="entry name" value="TonB-dep_rcpt-like"/>
</dbReference>
<dbReference type="PANTHER" id="PTHR47234">
    <property type="match status" value="1"/>
</dbReference>
<keyword evidence="7 8" id="KW-0998">Cell outer membrane</keyword>
<dbReference type="PROSITE" id="PS52016">
    <property type="entry name" value="TONB_DEPENDENT_REC_3"/>
    <property type="match status" value="1"/>
</dbReference>
<comment type="caution">
    <text evidence="12">The sequence shown here is derived from an EMBL/GenBank/DDBJ whole genome shotgun (WGS) entry which is preliminary data.</text>
</comment>
<dbReference type="GO" id="GO:0009279">
    <property type="term" value="C:cell outer membrane"/>
    <property type="evidence" value="ECO:0007669"/>
    <property type="project" value="UniProtKB-SubCell"/>
</dbReference>
<evidence type="ECO:0000259" key="11">
    <source>
        <dbReference type="Pfam" id="PF07715"/>
    </source>
</evidence>
<feature type="domain" description="TonB-dependent receptor-like beta-barrel" evidence="10">
    <location>
        <begin position="412"/>
        <end position="854"/>
    </location>
</feature>
<accession>L8JW96</accession>
<dbReference type="Gene3D" id="2.40.170.20">
    <property type="entry name" value="TonB-dependent receptor, beta-barrel domain"/>
    <property type="match status" value="1"/>
</dbReference>
<dbReference type="InterPro" id="IPR036942">
    <property type="entry name" value="Beta-barrel_TonB_sf"/>
</dbReference>
<dbReference type="InterPro" id="IPR000531">
    <property type="entry name" value="Beta-barrel_TonB"/>
</dbReference>
<dbReference type="PATRIC" id="fig|1237149.3.peg.2129"/>
<dbReference type="STRING" id="1237149.C900_02264"/>
<dbReference type="Pfam" id="PF13715">
    <property type="entry name" value="CarbopepD_reg_2"/>
    <property type="match status" value="1"/>
</dbReference>
<gene>
    <name evidence="12" type="ORF">C900_02264</name>
</gene>
<evidence type="ECO:0000256" key="8">
    <source>
        <dbReference type="PROSITE-ProRule" id="PRU01360"/>
    </source>
</evidence>
<evidence type="ECO:0000256" key="1">
    <source>
        <dbReference type="ARBA" id="ARBA00004571"/>
    </source>
</evidence>
<dbReference type="eggNOG" id="COG1629">
    <property type="taxonomic scope" value="Bacteria"/>
</dbReference>
<keyword evidence="13" id="KW-1185">Reference proteome</keyword>
<evidence type="ECO:0000256" key="7">
    <source>
        <dbReference type="ARBA" id="ARBA00023237"/>
    </source>
</evidence>
<dbReference type="EMBL" id="AMZN01000032">
    <property type="protein sequence ID" value="ELR71889.1"/>
    <property type="molecule type" value="Genomic_DNA"/>
</dbReference>
<dbReference type="SUPFAM" id="SSF56935">
    <property type="entry name" value="Porins"/>
    <property type="match status" value="1"/>
</dbReference>
<evidence type="ECO:0000256" key="9">
    <source>
        <dbReference type="RuleBase" id="RU003357"/>
    </source>
</evidence>
<organism evidence="12 13">
    <name type="scientific">Fulvivirga imtechensis AK7</name>
    <dbReference type="NCBI Taxonomy" id="1237149"/>
    <lineage>
        <taxon>Bacteria</taxon>
        <taxon>Pseudomonadati</taxon>
        <taxon>Bacteroidota</taxon>
        <taxon>Cytophagia</taxon>
        <taxon>Cytophagales</taxon>
        <taxon>Fulvivirgaceae</taxon>
        <taxon>Fulvivirga</taxon>
    </lineage>
</organism>
<evidence type="ECO:0000256" key="5">
    <source>
        <dbReference type="ARBA" id="ARBA00023077"/>
    </source>
</evidence>
<dbReference type="InterPro" id="IPR037066">
    <property type="entry name" value="Plug_dom_sf"/>
</dbReference>
<dbReference type="eggNOG" id="COG4771">
    <property type="taxonomic scope" value="Bacteria"/>
</dbReference>
<feature type="domain" description="TonB-dependent receptor plug" evidence="11">
    <location>
        <begin position="105"/>
        <end position="226"/>
    </location>
</feature>
<protein>
    <submittedName>
        <fullName evidence="12">TonB-dependent receptor</fullName>
    </submittedName>
</protein>
<comment type="similarity">
    <text evidence="8 9">Belongs to the TonB-dependent receptor family.</text>
</comment>
<evidence type="ECO:0000259" key="10">
    <source>
        <dbReference type="Pfam" id="PF00593"/>
    </source>
</evidence>
<dbReference type="Pfam" id="PF07715">
    <property type="entry name" value="Plug"/>
    <property type="match status" value="1"/>
</dbReference>
<sequence length="892" mass="98062">MTAGLAFGQDFAISGKITDIEDEPMAGVNVVEKGTGNGTITDVNGSYQLTLSSPQATVVFSFIGFITEEVRVNSRSQINMVMMQDVMQLMEIEIVGSRSLTRSATETPVPVDIIPLSEIATASGQLDVNQMLQYVAPSYNANQQSGADGSDHVDPASIRGLGPDQTLVLVNGKRRHQSSLINIFGTRGRGNTGTDLNAIPISAIDRIEILRDGASAQYGSDAIAGVINIVLKSSVDELSGFVTSGITKEGDGEKFQVNGNYGVRIGDKGFVNMTMDYLHKGRTNRPADPGQFDIYRRQFGDAEADNFGVYFNSEVPITGETKFYAFGGFNFRDTDAYAWSRGDIDERNVLAIYPNGFDPHILSKIVDKSVSTGIKGQLNDWKVDFNNTFGQNMFHYFVEGSLNATLLENSNTRFDAGGFKLSQNTTGINFSRFFENTFEGINVAFGSEYRLENYSIFAGDVGSYSRFDINGNVVDKDTPIDEIVYWQNEAGDYLDSDGNVVLFDNNDILVDEFDNPILDGQGNTQNKYDIVVARPGGSQGFPGFRPDNEVDEYRTNLAGYVDVEMDFTKSFMMGVAIRGERYSDFGNTLNGKIAARWAPTGKFAVRGSASTGFRAPSLAQIHFNSVFTDFVSGNAIDKFIAPNNSPITRALGIPELKQEKALNFSAGITAEPVSGLSVTVDGYFVDIQDRIVLTGAFEDTDPQIGDELQTLNVGAAQFFTNAVDTRTTGVDIVLQYSTRLRAGDLRTTLAANFNNMEIEDVKTNEKLQGKEDIYFGRREQYFLLASAPNSKVNLTLDYTWKRLNANLRLVRFDEVVLIDWIDEKDIYEARITTDVSVGCRITDNIRVVVGGTNIFNVLPTKQDTETETGGNWDPVQMGFNGAFYFAKLGFKL</sequence>
<proteinExistence type="inferred from homology"/>
<evidence type="ECO:0000256" key="4">
    <source>
        <dbReference type="ARBA" id="ARBA00022692"/>
    </source>
</evidence>
<evidence type="ECO:0000256" key="2">
    <source>
        <dbReference type="ARBA" id="ARBA00022448"/>
    </source>
</evidence>
<dbReference type="SUPFAM" id="SSF49464">
    <property type="entry name" value="Carboxypeptidase regulatory domain-like"/>
    <property type="match status" value="1"/>
</dbReference>
<dbReference type="InterPro" id="IPR008969">
    <property type="entry name" value="CarboxyPept-like_regulatory"/>
</dbReference>
<dbReference type="InterPro" id="IPR012910">
    <property type="entry name" value="Plug_dom"/>
</dbReference>
<keyword evidence="3 8" id="KW-1134">Transmembrane beta strand</keyword>
<dbReference type="Proteomes" id="UP000011135">
    <property type="component" value="Unassembled WGS sequence"/>
</dbReference>
<evidence type="ECO:0000256" key="6">
    <source>
        <dbReference type="ARBA" id="ARBA00023136"/>
    </source>
</evidence>
<name>L8JW96_9BACT</name>
<reference evidence="12 13" key="1">
    <citation type="submission" date="2012-12" db="EMBL/GenBank/DDBJ databases">
        <title>Genome assembly of Fulvivirga imtechensis AK7.</title>
        <authorList>
            <person name="Nupur N."/>
            <person name="Khatri I."/>
            <person name="Kumar R."/>
            <person name="Subramanian S."/>
            <person name="Pinnaka A."/>
        </authorList>
    </citation>
    <scope>NUCLEOTIDE SEQUENCE [LARGE SCALE GENOMIC DNA]</scope>
    <source>
        <strain evidence="12 13">AK7</strain>
    </source>
</reference>
<dbReference type="Pfam" id="PF00593">
    <property type="entry name" value="TonB_dep_Rec_b-barrel"/>
    <property type="match status" value="1"/>
</dbReference>
<evidence type="ECO:0000256" key="3">
    <source>
        <dbReference type="ARBA" id="ARBA00022452"/>
    </source>
</evidence>
<evidence type="ECO:0000313" key="13">
    <source>
        <dbReference type="Proteomes" id="UP000011135"/>
    </source>
</evidence>
<keyword evidence="12" id="KW-0675">Receptor</keyword>
<dbReference type="Gene3D" id="2.60.40.1120">
    <property type="entry name" value="Carboxypeptidase-like, regulatory domain"/>
    <property type="match status" value="1"/>
</dbReference>
<dbReference type="AlphaFoldDB" id="L8JW96"/>